<evidence type="ECO:0000313" key="5">
    <source>
        <dbReference type="EMBL" id="KAI9250922.1"/>
    </source>
</evidence>
<dbReference type="GO" id="GO:0003723">
    <property type="term" value="F:RNA binding"/>
    <property type="evidence" value="ECO:0007669"/>
    <property type="project" value="UniProtKB-UniRule"/>
</dbReference>
<keyword evidence="6" id="KW-1185">Reference proteome</keyword>
<dbReference type="SMART" id="SM00360">
    <property type="entry name" value="RRM"/>
    <property type="match status" value="1"/>
</dbReference>
<organism evidence="5 6">
    <name type="scientific">Phascolomyces articulosus</name>
    <dbReference type="NCBI Taxonomy" id="60185"/>
    <lineage>
        <taxon>Eukaryota</taxon>
        <taxon>Fungi</taxon>
        <taxon>Fungi incertae sedis</taxon>
        <taxon>Mucoromycota</taxon>
        <taxon>Mucoromycotina</taxon>
        <taxon>Mucoromycetes</taxon>
        <taxon>Mucorales</taxon>
        <taxon>Lichtheimiaceae</taxon>
        <taxon>Phascolomyces</taxon>
    </lineage>
</organism>
<dbReference type="Gene3D" id="3.30.70.330">
    <property type="match status" value="1"/>
</dbReference>
<feature type="region of interest" description="Disordered" evidence="2">
    <location>
        <begin position="29"/>
        <end position="136"/>
    </location>
</feature>
<keyword evidence="3" id="KW-0472">Membrane</keyword>
<accession>A0AAD5PB96</accession>
<feature type="compositionally biased region" description="Polar residues" evidence="2">
    <location>
        <begin position="199"/>
        <end position="208"/>
    </location>
</feature>
<protein>
    <recommendedName>
        <fullName evidence="4">RRM domain-containing protein</fullName>
    </recommendedName>
</protein>
<feature type="compositionally biased region" description="Low complexity" evidence="2">
    <location>
        <begin position="160"/>
        <end position="171"/>
    </location>
</feature>
<sequence length="414" mass="45901">MAEEDVELREAPNTSQSSVVDDFLAALFARPAPKEQEEKKNTTPSLDAPTITSNSTNQNVNTTAANNNTITTASTTDDEPLQQRPLTSEQQQQPSLQQPYSPTQTYQANERNIPKNNSNSGDGGNMGQAGVKRDRTPDEFDEYEMLSKRKHGSRAAHQESGNGNSSSSNSNAMLTSNMTLAANDASIARYSTMPVTSNIDNTISSRGDGNSRDAGGGMNRNRMSSTSFVGGRAPNVMTEDTSSHHHEGDRQNMNDTTIGSPRMGGMMMASSPSHNHHQRAPIQRNRDQVIPDARMVVRGLPHGSKKREILDYFSRYGPILDAYFKDTAGFIQFATRDACMDAYLSENGNYFRGSQLGNVSSYIFSNSFIITRFNHSGMLISYFFLFHYLLTFPLCAFVSNQSFFFCFHFLGWMR</sequence>
<gene>
    <name evidence="5" type="ORF">BDA99DRAFT_204936</name>
</gene>
<dbReference type="InterPro" id="IPR000504">
    <property type="entry name" value="RRM_dom"/>
</dbReference>
<reference evidence="5" key="2">
    <citation type="submission" date="2023-02" db="EMBL/GenBank/DDBJ databases">
        <authorList>
            <consortium name="DOE Joint Genome Institute"/>
            <person name="Mondo S.J."/>
            <person name="Chang Y."/>
            <person name="Wang Y."/>
            <person name="Ahrendt S."/>
            <person name="Andreopoulos W."/>
            <person name="Barry K."/>
            <person name="Beard J."/>
            <person name="Benny G.L."/>
            <person name="Blankenship S."/>
            <person name="Bonito G."/>
            <person name="Cuomo C."/>
            <person name="Desiro A."/>
            <person name="Gervers K.A."/>
            <person name="Hundley H."/>
            <person name="Kuo A."/>
            <person name="LaButti K."/>
            <person name="Lang B.F."/>
            <person name="Lipzen A."/>
            <person name="O'Donnell K."/>
            <person name="Pangilinan J."/>
            <person name="Reynolds N."/>
            <person name="Sandor L."/>
            <person name="Smith M.W."/>
            <person name="Tsang A."/>
            <person name="Grigoriev I.V."/>
            <person name="Stajich J.E."/>
            <person name="Spatafora J.W."/>
        </authorList>
    </citation>
    <scope>NUCLEOTIDE SEQUENCE</scope>
    <source>
        <strain evidence="5">RSA 2281</strain>
    </source>
</reference>
<keyword evidence="3" id="KW-1133">Transmembrane helix</keyword>
<feature type="compositionally biased region" description="Low complexity" evidence="2">
    <location>
        <begin position="50"/>
        <end position="75"/>
    </location>
</feature>
<feature type="region of interest" description="Disordered" evidence="2">
    <location>
        <begin position="199"/>
        <end position="233"/>
    </location>
</feature>
<comment type="caution">
    <text evidence="5">The sequence shown here is derived from an EMBL/GenBank/DDBJ whole genome shotgun (WGS) entry which is preliminary data.</text>
</comment>
<dbReference type="InterPro" id="IPR012677">
    <property type="entry name" value="Nucleotide-bd_a/b_plait_sf"/>
</dbReference>
<dbReference type="PROSITE" id="PS50102">
    <property type="entry name" value="RRM"/>
    <property type="match status" value="1"/>
</dbReference>
<keyword evidence="3" id="KW-0812">Transmembrane</keyword>
<feature type="region of interest" description="Disordered" evidence="2">
    <location>
        <begin position="148"/>
        <end position="172"/>
    </location>
</feature>
<dbReference type="SUPFAM" id="SSF54928">
    <property type="entry name" value="RNA-binding domain, RBD"/>
    <property type="match status" value="1"/>
</dbReference>
<dbReference type="EMBL" id="JAIXMP010000031">
    <property type="protein sequence ID" value="KAI9250922.1"/>
    <property type="molecule type" value="Genomic_DNA"/>
</dbReference>
<dbReference type="AlphaFoldDB" id="A0AAD5PB96"/>
<feature type="compositionally biased region" description="Basic and acidic residues" evidence="2">
    <location>
        <begin position="32"/>
        <end position="41"/>
    </location>
</feature>
<feature type="transmembrane region" description="Helical" evidence="3">
    <location>
        <begin position="382"/>
        <end position="410"/>
    </location>
</feature>
<evidence type="ECO:0000256" key="2">
    <source>
        <dbReference type="SAM" id="MobiDB-lite"/>
    </source>
</evidence>
<feature type="domain" description="RRM" evidence="4">
    <location>
        <begin position="293"/>
        <end position="356"/>
    </location>
</feature>
<evidence type="ECO:0000259" key="4">
    <source>
        <dbReference type="PROSITE" id="PS50102"/>
    </source>
</evidence>
<dbReference type="Proteomes" id="UP001209540">
    <property type="component" value="Unassembled WGS sequence"/>
</dbReference>
<evidence type="ECO:0000256" key="1">
    <source>
        <dbReference type="PROSITE-ProRule" id="PRU00176"/>
    </source>
</evidence>
<reference evidence="5" key="1">
    <citation type="journal article" date="2022" name="IScience">
        <title>Evolution of zygomycete secretomes and the origins of terrestrial fungal ecologies.</title>
        <authorList>
            <person name="Chang Y."/>
            <person name="Wang Y."/>
            <person name="Mondo S."/>
            <person name="Ahrendt S."/>
            <person name="Andreopoulos W."/>
            <person name="Barry K."/>
            <person name="Beard J."/>
            <person name="Benny G.L."/>
            <person name="Blankenship S."/>
            <person name="Bonito G."/>
            <person name="Cuomo C."/>
            <person name="Desiro A."/>
            <person name="Gervers K.A."/>
            <person name="Hundley H."/>
            <person name="Kuo A."/>
            <person name="LaButti K."/>
            <person name="Lang B.F."/>
            <person name="Lipzen A."/>
            <person name="O'Donnell K."/>
            <person name="Pangilinan J."/>
            <person name="Reynolds N."/>
            <person name="Sandor L."/>
            <person name="Smith M.E."/>
            <person name="Tsang A."/>
            <person name="Grigoriev I.V."/>
            <person name="Stajich J.E."/>
            <person name="Spatafora J.W."/>
        </authorList>
    </citation>
    <scope>NUCLEOTIDE SEQUENCE</scope>
    <source>
        <strain evidence="5">RSA 2281</strain>
    </source>
</reference>
<feature type="compositionally biased region" description="Low complexity" evidence="2">
    <location>
        <begin position="87"/>
        <end position="105"/>
    </location>
</feature>
<proteinExistence type="predicted"/>
<dbReference type="Pfam" id="PF00076">
    <property type="entry name" value="RRM_1"/>
    <property type="match status" value="1"/>
</dbReference>
<name>A0AAD5PB96_9FUNG</name>
<evidence type="ECO:0000313" key="6">
    <source>
        <dbReference type="Proteomes" id="UP001209540"/>
    </source>
</evidence>
<evidence type="ECO:0000256" key="3">
    <source>
        <dbReference type="SAM" id="Phobius"/>
    </source>
</evidence>
<dbReference type="InterPro" id="IPR035979">
    <property type="entry name" value="RBD_domain_sf"/>
</dbReference>
<keyword evidence="1" id="KW-0694">RNA-binding</keyword>